<organism evidence="3 5">
    <name type="scientific">Serratia marcescens</name>
    <dbReference type="NCBI Taxonomy" id="615"/>
    <lineage>
        <taxon>Bacteria</taxon>
        <taxon>Pseudomonadati</taxon>
        <taxon>Pseudomonadota</taxon>
        <taxon>Gammaproteobacteria</taxon>
        <taxon>Enterobacterales</taxon>
        <taxon>Yersiniaceae</taxon>
        <taxon>Serratia</taxon>
    </lineage>
</organism>
<dbReference type="Proteomes" id="UP000245399">
    <property type="component" value="Chromosome"/>
</dbReference>
<gene>
    <name evidence="3" type="ORF">AN695_0223380</name>
    <name evidence="2" type="ORF">DKC05_04210</name>
    <name evidence="4" type="ORF">DMW51_03580</name>
</gene>
<dbReference type="Proteomes" id="UP000247823">
    <property type="component" value="Unassembled WGS sequence"/>
</dbReference>
<dbReference type="EMBL" id="CP029449">
    <property type="protein sequence ID" value="AWL66925.1"/>
    <property type="molecule type" value="Genomic_DNA"/>
</dbReference>
<dbReference type="RefSeq" id="WP_038877762.1">
    <property type="nucleotide sequence ID" value="NZ_CABMHU010000140.1"/>
</dbReference>
<keyword evidence="1" id="KW-0732">Signal</keyword>
<feature type="signal peptide" evidence="1">
    <location>
        <begin position="1"/>
        <end position="22"/>
    </location>
</feature>
<sequence length="96" mass="11073">MRIPQISAALLFTLLLAGCQFHKTVFPPPYIGTPQEIGTYEVKGLTFVTTVTFSGLFAEDLVREYAQKHHYRYYVVTMRSNGFKDRAERVSAMMYR</sequence>
<evidence type="ECO:0000313" key="5">
    <source>
        <dbReference type="Proteomes" id="UP000050489"/>
    </source>
</evidence>
<reference evidence="3" key="2">
    <citation type="journal article" date="2017" name="PLoS ONE">
        <title>Genomic and phenotypic characterisation of fluoroquinolone resistance mechanisms in Enterobacteriaceae in Durban, South Africa.</title>
        <authorList>
            <person name="Osei Sekyere J."/>
            <person name="Amoako D.G."/>
        </authorList>
    </citation>
    <scope>NUCLEOTIDE SEQUENCE</scope>
    <source>
        <strain evidence="3">945174350</strain>
    </source>
</reference>
<feature type="chain" id="PRO_5044542544" description="Biofilm stress and motility protein A" evidence="1">
    <location>
        <begin position="23"/>
        <end position="96"/>
    </location>
</feature>
<dbReference type="AlphaFoldDB" id="A0A0G3SME6"/>
<accession>A0A0G3SME6</accession>
<name>A0A0G3SME6_SERMA</name>
<protein>
    <recommendedName>
        <fullName evidence="8">Biofilm stress and motility protein A</fullName>
    </recommendedName>
</protein>
<reference evidence="5" key="1">
    <citation type="submission" date="2016-04" db="EMBL/GenBank/DDBJ databases">
        <authorList>
            <person name="Osei Sekyere J."/>
            <person name="Sivertsen A."/>
            <person name="Pedersen A.T."/>
            <person name="Sundsfjord A."/>
        </authorList>
    </citation>
    <scope>NUCLEOTIDE SEQUENCE [LARGE SCALE GENOMIC DNA]</scope>
    <source>
        <strain evidence="5">945174350</strain>
    </source>
</reference>
<dbReference type="EMBL" id="QJQB01000069">
    <property type="protein sequence ID" value="PYA73597.1"/>
    <property type="molecule type" value="Genomic_DNA"/>
</dbReference>
<reference evidence="2 6" key="3">
    <citation type="submission" date="2018-05" db="EMBL/GenBank/DDBJ databases">
        <title>Klebsiella quasipneumonaiae provides a window into carbapenemase gene transfer, plasmid rearrangements and nosocomial acquisition from the hospital environment.</title>
        <authorList>
            <person name="Mathers A.J."/>
            <person name="Vegesana K."/>
            <person name="Stoesser N."/>
            <person name="Crook D."/>
            <person name="Vaughan A."/>
            <person name="Barry K."/>
            <person name="Parikh H."/>
            <person name="Sebra R."/>
            <person name="Kotay S."/>
            <person name="Walker A.S."/>
            <person name="Sheppard A.E."/>
        </authorList>
    </citation>
    <scope>NUCLEOTIDE SEQUENCE [LARGE SCALE GENOMIC DNA]</scope>
    <source>
        <strain evidence="2 6">CAV1761</strain>
    </source>
</reference>
<evidence type="ECO:0008006" key="8">
    <source>
        <dbReference type="Google" id="ProtNLM"/>
    </source>
</evidence>
<keyword evidence="7" id="KW-1185">Reference proteome</keyword>
<evidence type="ECO:0000313" key="3">
    <source>
        <dbReference type="EMBL" id="OCO81512.1"/>
    </source>
</evidence>
<reference evidence="4" key="4">
    <citation type="submission" date="2018-06" db="EMBL/GenBank/DDBJ databases">
        <title>Serratia marcescens genome sequencing and assembly.</title>
        <authorList>
            <person name="Martins R.C.R."/>
            <person name="Perdigao-Neto L.V."/>
            <person name="Costa S.F."/>
            <person name="Levin A.S.S."/>
        </authorList>
    </citation>
    <scope>NUCLEOTIDE SEQUENCE</scope>
    <source>
        <strain evidence="4">1283</strain>
    </source>
</reference>
<evidence type="ECO:0000313" key="6">
    <source>
        <dbReference type="Proteomes" id="UP000245399"/>
    </source>
</evidence>
<proteinExistence type="predicted"/>
<evidence type="ECO:0000313" key="7">
    <source>
        <dbReference type="Proteomes" id="UP000247823"/>
    </source>
</evidence>
<evidence type="ECO:0000313" key="4">
    <source>
        <dbReference type="EMBL" id="PYA73597.1"/>
    </source>
</evidence>
<dbReference type="PROSITE" id="PS51257">
    <property type="entry name" value="PROKAR_LIPOPROTEIN"/>
    <property type="match status" value="1"/>
</dbReference>
<evidence type="ECO:0000313" key="2">
    <source>
        <dbReference type="EMBL" id="AWL66925.1"/>
    </source>
</evidence>
<dbReference type="Proteomes" id="UP000050489">
    <property type="component" value="Unassembled WGS sequence"/>
</dbReference>
<evidence type="ECO:0000256" key="1">
    <source>
        <dbReference type="SAM" id="SignalP"/>
    </source>
</evidence>
<dbReference type="EMBL" id="LJEX02000122">
    <property type="protein sequence ID" value="OCO81512.1"/>
    <property type="molecule type" value="Genomic_DNA"/>
</dbReference>
<reference evidence="4" key="5">
    <citation type="submission" date="2018-06" db="EMBL/GenBank/DDBJ databases">
        <authorList>
            <person name="Martins R.C."/>
            <person name="Perdigao-Neto L.V."/>
            <person name="Costa S.F."/>
            <person name="Levin A.S.S."/>
        </authorList>
    </citation>
    <scope>NUCLEOTIDE SEQUENCE</scope>
    <source>
        <strain evidence="4">1283</strain>
    </source>
</reference>